<name>A0A699ZUH1_HAELA</name>
<comment type="caution">
    <text evidence="1">The sequence shown here is derived from an EMBL/GenBank/DDBJ whole genome shotgun (WGS) entry which is preliminary data.</text>
</comment>
<dbReference type="EMBL" id="BLLF01002230">
    <property type="protein sequence ID" value="GFH23259.1"/>
    <property type="molecule type" value="Genomic_DNA"/>
</dbReference>
<evidence type="ECO:0000313" key="2">
    <source>
        <dbReference type="Proteomes" id="UP000485058"/>
    </source>
</evidence>
<protein>
    <submittedName>
        <fullName evidence="1">Aamy domain-containing protein</fullName>
    </submittedName>
</protein>
<proteinExistence type="predicted"/>
<keyword evidence="2" id="KW-1185">Reference proteome</keyword>
<gene>
    <name evidence="1" type="ORF">HaLaN_20850</name>
</gene>
<sequence length="91" mass="10039">MMRCVKQTLALRKEYGAIRHGGANVLHEDRQNGVVAFERVAEGEARIVCVINAGRKLWQSGEYGVWVGGGVFEQLFCSQASQPPPAPLPDW</sequence>
<accession>A0A699ZUH1</accession>
<reference evidence="1 2" key="1">
    <citation type="submission" date="2020-02" db="EMBL/GenBank/DDBJ databases">
        <title>Draft genome sequence of Haematococcus lacustris strain NIES-144.</title>
        <authorList>
            <person name="Morimoto D."/>
            <person name="Nakagawa S."/>
            <person name="Yoshida T."/>
            <person name="Sawayama S."/>
        </authorList>
    </citation>
    <scope>NUCLEOTIDE SEQUENCE [LARGE SCALE GENOMIC DNA]</scope>
    <source>
        <strain evidence="1 2">NIES-144</strain>
    </source>
</reference>
<dbReference type="AlphaFoldDB" id="A0A699ZUH1"/>
<evidence type="ECO:0000313" key="1">
    <source>
        <dbReference type="EMBL" id="GFH23259.1"/>
    </source>
</evidence>
<organism evidence="1 2">
    <name type="scientific">Haematococcus lacustris</name>
    <name type="common">Green alga</name>
    <name type="synonym">Haematococcus pluvialis</name>
    <dbReference type="NCBI Taxonomy" id="44745"/>
    <lineage>
        <taxon>Eukaryota</taxon>
        <taxon>Viridiplantae</taxon>
        <taxon>Chlorophyta</taxon>
        <taxon>core chlorophytes</taxon>
        <taxon>Chlorophyceae</taxon>
        <taxon>CS clade</taxon>
        <taxon>Chlamydomonadales</taxon>
        <taxon>Haematococcaceae</taxon>
        <taxon>Haematococcus</taxon>
    </lineage>
</organism>
<dbReference type="Proteomes" id="UP000485058">
    <property type="component" value="Unassembled WGS sequence"/>
</dbReference>